<dbReference type="SUPFAM" id="SSF47384">
    <property type="entry name" value="Homodimeric domain of signal transducing histidine kinase"/>
    <property type="match status" value="1"/>
</dbReference>
<dbReference type="PROSITE" id="PS50109">
    <property type="entry name" value="HIS_KIN"/>
    <property type="match status" value="1"/>
</dbReference>
<evidence type="ECO:0000313" key="15">
    <source>
        <dbReference type="Proteomes" id="UP000095347"/>
    </source>
</evidence>
<feature type="transmembrane region" description="Helical" evidence="11">
    <location>
        <begin position="192"/>
        <end position="211"/>
    </location>
</feature>
<accession>A0A1E5Q9M3</accession>
<evidence type="ECO:0000259" key="12">
    <source>
        <dbReference type="PROSITE" id="PS50109"/>
    </source>
</evidence>
<reference evidence="15" key="1">
    <citation type="submission" date="2016-07" db="EMBL/GenBank/DDBJ databases">
        <authorList>
            <person name="Florea S."/>
            <person name="Webb J.S."/>
            <person name="Jaromczyk J."/>
            <person name="Schardl C.L."/>
        </authorList>
    </citation>
    <scope>NUCLEOTIDE SEQUENCE [LARGE SCALE GENOMIC DNA]</scope>
    <source>
        <strain evidence="15">MV-1</strain>
    </source>
</reference>
<dbReference type="InterPro" id="IPR036097">
    <property type="entry name" value="HisK_dim/P_sf"/>
</dbReference>
<dbReference type="PANTHER" id="PTHR43047:SF63">
    <property type="entry name" value="HISTIDINE KINASE"/>
    <property type="match status" value="1"/>
</dbReference>
<dbReference type="FunFam" id="1.10.287.130:FF:000038">
    <property type="entry name" value="Sensory transduction histidine kinase"/>
    <property type="match status" value="1"/>
</dbReference>
<dbReference type="InterPro" id="IPR005467">
    <property type="entry name" value="His_kinase_dom"/>
</dbReference>
<dbReference type="CDD" id="cd00082">
    <property type="entry name" value="HisKA"/>
    <property type="match status" value="1"/>
</dbReference>
<evidence type="ECO:0000313" key="14">
    <source>
        <dbReference type="EMBL" id="OEJ68115.1"/>
    </source>
</evidence>
<keyword evidence="11" id="KW-0812">Transmembrane</keyword>
<dbReference type="InterPro" id="IPR003660">
    <property type="entry name" value="HAMP_dom"/>
</dbReference>
<dbReference type="PROSITE" id="PS50885">
    <property type="entry name" value="HAMP"/>
    <property type="match status" value="1"/>
</dbReference>
<proteinExistence type="predicted"/>
<dbReference type="Pfam" id="PF00672">
    <property type="entry name" value="HAMP"/>
    <property type="match status" value="1"/>
</dbReference>
<evidence type="ECO:0000256" key="10">
    <source>
        <dbReference type="ARBA" id="ARBA00023136"/>
    </source>
</evidence>
<dbReference type="Gene3D" id="1.10.287.130">
    <property type="match status" value="1"/>
</dbReference>
<dbReference type="SMART" id="SM00388">
    <property type="entry name" value="HisKA"/>
    <property type="match status" value="1"/>
</dbReference>
<evidence type="ECO:0000256" key="4">
    <source>
        <dbReference type="ARBA" id="ARBA00022553"/>
    </source>
</evidence>
<dbReference type="Gene3D" id="6.10.340.10">
    <property type="match status" value="1"/>
</dbReference>
<evidence type="ECO:0000256" key="2">
    <source>
        <dbReference type="ARBA" id="ARBA00004370"/>
    </source>
</evidence>
<evidence type="ECO:0000256" key="7">
    <source>
        <dbReference type="ARBA" id="ARBA00022777"/>
    </source>
</evidence>
<comment type="catalytic activity">
    <reaction evidence="1">
        <text>ATP + protein L-histidine = ADP + protein N-phospho-L-histidine.</text>
        <dbReference type="EC" id="2.7.13.3"/>
    </reaction>
</comment>
<dbReference type="GO" id="GO:0009927">
    <property type="term" value="F:histidine phosphotransfer kinase activity"/>
    <property type="evidence" value="ECO:0007669"/>
    <property type="project" value="TreeGrafter"/>
</dbReference>
<dbReference type="InterPro" id="IPR003661">
    <property type="entry name" value="HisK_dim/P_dom"/>
</dbReference>
<keyword evidence="7" id="KW-0418">Kinase</keyword>
<dbReference type="PANTHER" id="PTHR43047">
    <property type="entry name" value="TWO-COMPONENT HISTIDINE PROTEIN KINASE"/>
    <property type="match status" value="1"/>
</dbReference>
<keyword evidence="5" id="KW-0808">Transferase</keyword>
<dbReference type="GO" id="GO:0000155">
    <property type="term" value="F:phosphorelay sensor kinase activity"/>
    <property type="evidence" value="ECO:0007669"/>
    <property type="project" value="InterPro"/>
</dbReference>
<keyword evidence="10 11" id="KW-0472">Membrane</keyword>
<dbReference type="Gene3D" id="3.30.565.10">
    <property type="entry name" value="Histidine kinase-like ATPase, C-terminal domain"/>
    <property type="match status" value="1"/>
</dbReference>
<evidence type="ECO:0000259" key="13">
    <source>
        <dbReference type="PROSITE" id="PS50885"/>
    </source>
</evidence>
<evidence type="ECO:0000256" key="11">
    <source>
        <dbReference type="SAM" id="Phobius"/>
    </source>
</evidence>
<dbReference type="InterPro" id="IPR003594">
    <property type="entry name" value="HATPase_dom"/>
</dbReference>
<dbReference type="SUPFAM" id="SSF55874">
    <property type="entry name" value="ATPase domain of HSP90 chaperone/DNA topoisomerase II/histidine kinase"/>
    <property type="match status" value="1"/>
</dbReference>
<dbReference type="Pfam" id="PF00512">
    <property type="entry name" value="HisKA"/>
    <property type="match status" value="1"/>
</dbReference>
<keyword evidence="6" id="KW-0547">Nucleotide-binding</keyword>
<dbReference type="InterPro" id="IPR004358">
    <property type="entry name" value="Sig_transdc_His_kin-like_C"/>
</dbReference>
<dbReference type="EMBL" id="MCGG01000017">
    <property type="protein sequence ID" value="OEJ68115.1"/>
    <property type="molecule type" value="Genomic_DNA"/>
</dbReference>
<evidence type="ECO:0000256" key="5">
    <source>
        <dbReference type="ARBA" id="ARBA00022679"/>
    </source>
</evidence>
<comment type="caution">
    <text evidence="14">The sequence shown here is derived from an EMBL/GenBank/DDBJ whole genome shotgun (WGS) entry which is preliminary data.</text>
</comment>
<keyword evidence="4" id="KW-0597">Phosphoprotein</keyword>
<evidence type="ECO:0000256" key="6">
    <source>
        <dbReference type="ARBA" id="ARBA00022741"/>
    </source>
</evidence>
<dbReference type="AlphaFoldDB" id="A0A1E5Q9M3"/>
<dbReference type="EC" id="2.7.13.3" evidence="3"/>
<dbReference type="CDD" id="cd06225">
    <property type="entry name" value="HAMP"/>
    <property type="match status" value="1"/>
</dbReference>
<evidence type="ECO:0000256" key="8">
    <source>
        <dbReference type="ARBA" id="ARBA00022840"/>
    </source>
</evidence>
<dbReference type="GO" id="GO:0005886">
    <property type="term" value="C:plasma membrane"/>
    <property type="evidence" value="ECO:0007669"/>
    <property type="project" value="TreeGrafter"/>
</dbReference>
<keyword evidence="8" id="KW-0067">ATP-binding</keyword>
<evidence type="ECO:0000256" key="1">
    <source>
        <dbReference type="ARBA" id="ARBA00000085"/>
    </source>
</evidence>
<dbReference type="GO" id="GO:0005524">
    <property type="term" value="F:ATP binding"/>
    <property type="evidence" value="ECO:0007669"/>
    <property type="project" value="UniProtKB-KW"/>
</dbReference>
<feature type="domain" description="HAMP" evidence="13">
    <location>
        <begin position="214"/>
        <end position="266"/>
    </location>
</feature>
<sequence length="537" mass="59987">MKYNDRPLLWQMLLPLLFVSLLWVGATAFTIASLNESLSLTKQLHASHVTSVLRLENIKNKFSALNQNLLELLASEEATQIQDLAKEIEVRQQKLHGELINLNSALLRSHPDALSYYKTVHNYFGLYISSVRHLIFLIKDFEKEAAFLEYQKTVSQLLGDIDETLNKMTKHEVTVMNEAFDESLRQEAQNTYLSMFFSIISGTVSLLVLIWNARRIVKRLKVVSKFASGLDKGNLLLKSPETAKDEIGKLSHDLEHMAQRLDSSIKELDTYHCHLKELVNERTNELNISKINAEVANRTKSEFLANMSHELRTPLNAVIGFSSAMQTEIFGSLGDAKYVEYINNIHDSGIHLLELINDILDLSRIEAGAFELDEEPMDISVLCHNITKLAGPRALAGQIQLKNRVPRDLPLFIGDQRRMKQILFNLLTNATKFTDPGGTVTLEASANDKHALSITVTDTGLGMTKEEINLALSRFGQVDGSLSRKHEGAGLGLPLTEALVQLHHGELKIQSQKGQGTTVTISFPPERTLTSVVTNGG</sequence>
<dbReference type="RefSeq" id="WP_069957445.1">
    <property type="nucleotide sequence ID" value="NZ_MCGG01000017.1"/>
</dbReference>
<dbReference type="SUPFAM" id="SSF158472">
    <property type="entry name" value="HAMP domain-like"/>
    <property type="match status" value="1"/>
</dbReference>
<comment type="subcellular location">
    <subcellularLocation>
        <location evidence="2">Membrane</location>
    </subcellularLocation>
</comment>
<dbReference type="STRING" id="28181.BEN30_07650"/>
<evidence type="ECO:0000256" key="9">
    <source>
        <dbReference type="ARBA" id="ARBA00023012"/>
    </source>
</evidence>
<keyword evidence="9" id="KW-0902">Two-component regulatory system</keyword>
<gene>
    <name evidence="14" type="ORF">BEN30_07650</name>
</gene>
<evidence type="ECO:0000256" key="3">
    <source>
        <dbReference type="ARBA" id="ARBA00012438"/>
    </source>
</evidence>
<keyword evidence="11" id="KW-1133">Transmembrane helix</keyword>
<dbReference type="Pfam" id="PF02518">
    <property type="entry name" value="HATPase_c"/>
    <property type="match status" value="1"/>
</dbReference>
<dbReference type="PRINTS" id="PR00344">
    <property type="entry name" value="BCTRLSENSOR"/>
</dbReference>
<protein>
    <recommendedName>
        <fullName evidence="3">histidine kinase</fullName>
        <ecNumber evidence="3">2.7.13.3</ecNumber>
    </recommendedName>
</protein>
<dbReference type="InterPro" id="IPR036890">
    <property type="entry name" value="HATPase_C_sf"/>
</dbReference>
<dbReference type="OrthoDB" id="1931120at2"/>
<dbReference type="SMART" id="SM00304">
    <property type="entry name" value="HAMP"/>
    <property type="match status" value="1"/>
</dbReference>
<organism evidence="14 15">
    <name type="scientific">Magnetovibrio blakemorei</name>
    <dbReference type="NCBI Taxonomy" id="28181"/>
    <lineage>
        <taxon>Bacteria</taxon>
        <taxon>Pseudomonadati</taxon>
        <taxon>Pseudomonadota</taxon>
        <taxon>Alphaproteobacteria</taxon>
        <taxon>Rhodospirillales</taxon>
        <taxon>Magnetovibrionaceae</taxon>
        <taxon>Magnetovibrio</taxon>
    </lineage>
</organism>
<dbReference type="Proteomes" id="UP000095347">
    <property type="component" value="Unassembled WGS sequence"/>
</dbReference>
<name>A0A1E5Q9M3_9PROT</name>
<feature type="domain" description="Histidine kinase" evidence="12">
    <location>
        <begin position="306"/>
        <end position="527"/>
    </location>
</feature>
<dbReference type="SMART" id="SM00387">
    <property type="entry name" value="HATPase_c"/>
    <property type="match status" value="1"/>
</dbReference>
<keyword evidence="15" id="KW-1185">Reference proteome</keyword>